<keyword evidence="1" id="KW-0812">Transmembrane</keyword>
<feature type="transmembrane region" description="Helical" evidence="1">
    <location>
        <begin position="157"/>
        <end position="177"/>
    </location>
</feature>
<evidence type="ECO:0000256" key="1">
    <source>
        <dbReference type="SAM" id="Phobius"/>
    </source>
</evidence>
<evidence type="ECO:0000313" key="2">
    <source>
        <dbReference type="EMBL" id="PHM60928.1"/>
    </source>
</evidence>
<comment type="caution">
    <text evidence="2">The sequence shown here is derived from an EMBL/GenBank/DDBJ whole genome shotgun (WGS) entry which is preliminary data.</text>
</comment>
<dbReference type="AlphaFoldDB" id="A0A2D0KBW0"/>
<sequence>MNKKIYKIIRRLPVIGAVFRIANAYACEGSDEGNKSFAPIHMWWSRIFKKMAYLFFFVLVLSLINYQYISVWTWEPSDAILSVFPSILGFGIGVFALMFVMPSSFLKFLNEGKKSKQINFGPEIVPVDMGYPLVVFVLVIVWAAINKILPCQTFRFISVWAFFYGLAMTLELISFLFNSSYMIQKINLKNDNDNKSD</sequence>
<keyword evidence="3" id="KW-1185">Reference proteome</keyword>
<keyword evidence="1" id="KW-1133">Transmembrane helix</keyword>
<keyword evidence="1" id="KW-0472">Membrane</keyword>
<dbReference type="Proteomes" id="UP000222168">
    <property type="component" value="Unassembled WGS sequence"/>
</dbReference>
<feature type="transmembrane region" description="Helical" evidence="1">
    <location>
        <begin position="51"/>
        <end position="69"/>
    </location>
</feature>
<name>A0A2D0KBW0_9GAMM</name>
<feature type="transmembrane region" description="Helical" evidence="1">
    <location>
        <begin position="81"/>
        <end position="103"/>
    </location>
</feature>
<proteinExistence type="predicted"/>
<evidence type="ECO:0000313" key="3">
    <source>
        <dbReference type="Proteomes" id="UP000222168"/>
    </source>
</evidence>
<dbReference type="RefSeq" id="WP_208614784.1">
    <property type="nucleotide sequence ID" value="NZ_NJAK01000001.1"/>
</dbReference>
<organism evidence="2 3">
    <name type="scientific">Xenorhabdus ishibashii</name>
    <dbReference type="NCBI Taxonomy" id="1034471"/>
    <lineage>
        <taxon>Bacteria</taxon>
        <taxon>Pseudomonadati</taxon>
        <taxon>Pseudomonadota</taxon>
        <taxon>Gammaproteobacteria</taxon>
        <taxon>Enterobacterales</taxon>
        <taxon>Morganellaceae</taxon>
        <taxon>Xenorhabdus</taxon>
    </lineage>
</organism>
<gene>
    <name evidence="2" type="ORF">Xish_00034</name>
</gene>
<reference evidence="2 3" key="1">
    <citation type="journal article" date="2017" name="Nat. Microbiol.">
        <title>Natural product diversity associated with the nematode symbionts Photorhabdus and Xenorhabdus.</title>
        <authorList>
            <person name="Tobias N.J."/>
            <person name="Wolff H."/>
            <person name="Djahanschiri B."/>
            <person name="Grundmann F."/>
            <person name="Kronenwerth M."/>
            <person name="Shi Y.M."/>
            <person name="Simonyi S."/>
            <person name="Grun P."/>
            <person name="Shapiro-Ilan D."/>
            <person name="Pidot S.J."/>
            <person name="Stinear T.P."/>
            <person name="Ebersberger I."/>
            <person name="Bode H.B."/>
        </authorList>
    </citation>
    <scope>NUCLEOTIDE SEQUENCE [LARGE SCALE GENOMIC DNA]</scope>
    <source>
        <strain evidence="2 3">DSM 22670</strain>
    </source>
</reference>
<dbReference type="EMBL" id="NJAK01000001">
    <property type="protein sequence ID" value="PHM60928.1"/>
    <property type="molecule type" value="Genomic_DNA"/>
</dbReference>
<feature type="transmembrane region" description="Helical" evidence="1">
    <location>
        <begin position="124"/>
        <end position="145"/>
    </location>
</feature>
<protein>
    <submittedName>
        <fullName evidence="2">Uncharacterized protein</fullName>
    </submittedName>
</protein>
<accession>A0A2D0KBW0</accession>